<organism evidence="2 3">
    <name type="scientific">Rhodamnia argentea</name>
    <dbReference type="NCBI Taxonomy" id="178133"/>
    <lineage>
        <taxon>Eukaryota</taxon>
        <taxon>Viridiplantae</taxon>
        <taxon>Streptophyta</taxon>
        <taxon>Embryophyta</taxon>
        <taxon>Tracheophyta</taxon>
        <taxon>Spermatophyta</taxon>
        <taxon>Magnoliopsida</taxon>
        <taxon>eudicotyledons</taxon>
        <taxon>Gunneridae</taxon>
        <taxon>Pentapetalae</taxon>
        <taxon>rosids</taxon>
        <taxon>malvids</taxon>
        <taxon>Myrtales</taxon>
        <taxon>Myrtaceae</taxon>
        <taxon>Myrtoideae</taxon>
        <taxon>Myrteae</taxon>
        <taxon>Australasian group</taxon>
        <taxon>Rhodamnia</taxon>
    </lineage>
</organism>
<feature type="transmembrane region" description="Helical" evidence="1">
    <location>
        <begin position="49"/>
        <end position="66"/>
    </location>
</feature>
<keyword evidence="2" id="KW-1185">Reference proteome</keyword>
<dbReference type="GeneID" id="125315465"/>
<evidence type="ECO:0000313" key="2">
    <source>
        <dbReference type="Proteomes" id="UP000827889"/>
    </source>
</evidence>
<protein>
    <submittedName>
        <fullName evidence="3">Early light-induced protein 1, chloroplastic-like</fullName>
    </submittedName>
</protein>
<accession>A0ABM3HJ01</accession>
<proteinExistence type="predicted"/>
<gene>
    <name evidence="3" type="primary">LOC125315465</name>
</gene>
<keyword evidence="1" id="KW-1133">Transmembrane helix</keyword>
<dbReference type="SUPFAM" id="SSF103511">
    <property type="entry name" value="Chlorophyll a-b binding protein"/>
    <property type="match status" value="1"/>
</dbReference>
<evidence type="ECO:0000313" key="3">
    <source>
        <dbReference type="RefSeq" id="XP_048136577.1"/>
    </source>
</evidence>
<sequence>MVNNAGEQAGSEPIPEIEIEDVFAFSGPAPGRINGQDFFAQISEGGTPWFIRTSILLSVASLVPLFQGVTVESKSDGSMTSDAELWNGRLAMLGLVALVFIEYVKRETLV</sequence>
<dbReference type="RefSeq" id="XP_048136577.1">
    <property type="nucleotide sequence ID" value="XM_048280620.1"/>
</dbReference>
<name>A0ABM3HJ01_9MYRT</name>
<dbReference type="Proteomes" id="UP000827889">
    <property type="component" value="Chromosome 6"/>
</dbReference>
<feature type="transmembrane region" description="Helical" evidence="1">
    <location>
        <begin position="86"/>
        <end position="104"/>
    </location>
</feature>
<evidence type="ECO:0000256" key="1">
    <source>
        <dbReference type="SAM" id="Phobius"/>
    </source>
</evidence>
<keyword evidence="1" id="KW-0472">Membrane</keyword>
<reference evidence="3" key="1">
    <citation type="submission" date="2025-08" db="UniProtKB">
        <authorList>
            <consortium name="RefSeq"/>
        </authorList>
    </citation>
    <scope>IDENTIFICATION</scope>
    <source>
        <tissue evidence="3">Leaf</tissue>
    </source>
</reference>
<keyword evidence="1" id="KW-0812">Transmembrane</keyword>